<dbReference type="InterPro" id="IPR000073">
    <property type="entry name" value="AB_hydrolase_1"/>
</dbReference>
<protein>
    <submittedName>
        <fullName evidence="2">Lysophospholipase</fullName>
    </submittedName>
</protein>
<dbReference type="Proteomes" id="UP000600449">
    <property type="component" value="Unassembled WGS sequence"/>
</dbReference>
<evidence type="ECO:0000259" key="1">
    <source>
        <dbReference type="Pfam" id="PF12146"/>
    </source>
</evidence>
<keyword evidence="3" id="KW-1185">Reference proteome</keyword>
<feature type="domain" description="Serine aminopeptidase S33" evidence="1">
    <location>
        <begin position="39"/>
        <end position="295"/>
    </location>
</feature>
<dbReference type="PANTHER" id="PTHR11614">
    <property type="entry name" value="PHOSPHOLIPASE-RELATED"/>
    <property type="match status" value="1"/>
</dbReference>
<proteinExistence type="predicted"/>
<accession>A0A917Q4U3</accession>
<dbReference type="InterPro" id="IPR029058">
    <property type="entry name" value="AB_hydrolase_fold"/>
</dbReference>
<dbReference type="Gene3D" id="3.40.50.1820">
    <property type="entry name" value="alpha/beta hydrolase"/>
    <property type="match status" value="1"/>
</dbReference>
<dbReference type="SUPFAM" id="SSF53474">
    <property type="entry name" value="alpha/beta-Hydrolases"/>
    <property type="match status" value="1"/>
</dbReference>
<reference evidence="2 3" key="1">
    <citation type="journal article" date="2014" name="Int. J. Syst. Evol. Microbiol.">
        <title>Complete genome sequence of Corynebacterium casei LMG S-19264T (=DSM 44701T), isolated from a smear-ripened cheese.</title>
        <authorList>
            <consortium name="US DOE Joint Genome Institute (JGI-PGF)"/>
            <person name="Walter F."/>
            <person name="Albersmeier A."/>
            <person name="Kalinowski J."/>
            <person name="Ruckert C."/>
        </authorList>
    </citation>
    <scope>NUCLEOTIDE SEQUENCE [LARGE SCALE GENOMIC DNA]</scope>
    <source>
        <strain evidence="2 3">CGMCC 1.9161</strain>
    </source>
</reference>
<dbReference type="InterPro" id="IPR022742">
    <property type="entry name" value="Hydrolase_4"/>
</dbReference>
<comment type="caution">
    <text evidence="2">The sequence shown here is derived from an EMBL/GenBank/DDBJ whole genome shotgun (WGS) entry which is preliminary data.</text>
</comment>
<gene>
    <name evidence="2" type="primary">pldB</name>
    <name evidence="2" type="ORF">GCM10011322_11180</name>
</gene>
<dbReference type="PRINTS" id="PR00111">
    <property type="entry name" value="ABHYDROLASE"/>
</dbReference>
<evidence type="ECO:0000313" key="3">
    <source>
        <dbReference type="Proteomes" id="UP000600449"/>
    </source>
</evidence>
<dbReference type="EMBL" id="BMMF01000003">
    <property type="protein sequence ID" value="GGK26519.1"/>
    <property type="molecule type" value="Genomic_DNA"/>
</dbReference>
<evidence type="ECO:0000313" key="2">
    <source>
        <dbReference type="EMBL" id="GGK26519.1"/>
    </source>
</evidence>
<organism evidence="2 3">
    <name type="scientific">Salinarimonas ramus</name>
    <dbReference type="NCBI Taxonomy" id="690164"/>
    <lineage>
        <taxon>Bacteria</taxon>
        <taxon>Pseudomonadati</taxon>
        <taxon>Pseudomonadota</taxon>
        <taxon>Alphaproteobacteria</taxon>
        <taxon>Hyphomicrobiales</taxon>
        <taxon>Salinarimonadaceae</taxon>
        <taxon>Salinarimonas</taxon>
    </lineage>
</organism>
<name>A0A917Q4U3_9HYPH</name>
<dbReference type="Pfam" id="PF12146">
    <property type="entry name" value="Hydrolase_4"/>
    <property type="match status" value="1"/>
</dbReference>
<dbReference type="AlphaFoldDB" id="A0A917Q4U3"/>
<dbReference type="RefSeq" id="WP_188910484.1">
    <property type="nucleotide sequence ID" value="NZ_BMMF01000003.1"/>
</dbReference>
<dbReference type="InterPro" id="IPR051044">
    <property type="entry name" value="MAG_DAG_Lipase"/>
</dbReference>
<sequence>MKLVPTPGNPIPEGAIVGRIVARDGAPLRVARWPARCPSPRGTVVIFQGRAEFIEKYFETIRDLLARDFAVVAFDWRGQGGSERVLSDPRKGHVGRFGRYARDVEAIAAQVLARDCPGPHAVLGHSMGAAIALDLARRGRLPAERIVALAPMIGLAQVTRPRLAHAATTLAWLAGFGGAWIPGGGETSMATKPFATNLLTSDRLRYARNADAAAALKDGAIGDPTIGWARGAFALMRRLQEPRAALEIRIPTLVIAAGADRVVSTPAVERFAARLKTGNALVVPGARHELLTEVDAIRAPVLAAIDAFLPGADAAEADDDGDLALYRQSG</sequence>